<name>A0A2H0WP81_9BACT</name>
<evidence type="ECO:0000313" key="1">
    <source>
        <dbReference type="EMBL" id="PIS14454.1"/>
    </source>
</evidence>
<gene>
    <name evidence="1" type="ORF">COT64_02575</name>
</gene>
<dbReference type="AlphaFoldDB" id="A0A2H0WP81"/>
<dbReference type="InterPro" id="IPR011604">
    <property type="entry name" value="PDDEXK-like_dom_sf"/>
</dbReference>
<proteinExistence type="predicted"/>
<comment type="caution">
    <text evidence="1">The sequence shown here is derived from an EMBL/GenBank/DDBJ whole genome shotgun (WGS) entry which is preliminary data.</text>
</comment>
<protein>
    <recommendedName>
        <fullName evidence="3">PD-(D/E)XK endonuclease-like domain-containing protein</fullName>
    </recommendedName>
</protein>
<dbReference type="Proteomes" id="UP000230775">
    <property type="component" value="Unassembled WGS sequence"/>
</dbReference>
<sequence>MRQAKFGEKTIFFEEQRHLFTDEDGKFIPSVTGFTSVIDKSGVLVNWAVKIAREYLEGKLAAGEQITLIDVAEACKEHQRKKEQAADIGTKIHEWISRWIAGEKPDFPEEEKIANGVRAFLKFQDEYGLKWTGPEQIVFSPKYWYAGILDAIALKGKERILVDFKSANGIYEENAFQIAGYQLAYEEYFKRKIAYRMVVRFGKDTGEFEFRKFKDNQKDIEAFLACLKLRNRLKELKG</sequence>
<evidence type="ECO:0008006" key="3">
    <source>
        <dbReference type="Google" id="ProtNLM"/>
    </source>
</evidence>
<organism evidence="1 2">
    <name type="scientific">Candidatus Shapirobacteria bacterium CG09_land_8_20_14_0_10_39_12</name>
    <dbReference type="NCBI Taxonomy" id="1974885"/>
    <lineage>
        <taxon>Bacteria</taxon>
        <taxon>Candidatus Shapironibacteriota</taxon>
    </lineage>
</organism>
<accession>A0A2H0WP81</accession>
<reference evidence="2" key="1">
    <citation type="submission" date="2017-09" db="EMBL/GenBank/DDBJ databases">
        <title>Depth-based differentiation of microbial function through sediment-hosted aquifers and enrichment of novel symbionts in the deep terrestrial subsurface.</title>
        <authorList>
            <person name="Probst A.J."/>
            <person name="Ladd B."/>
            <person name="Jarett J.K."/>
            <person name="Geller-Mcgrath D.E."/>
            <person name="Sieber C.M.K."/>
            <person name="Emerson J.B."/>
            <person name="Anantharaman K."/>
            <person name="Thomas B.C."/>
            <person name="Malmstrom R."/>
            <person name="Stieglmeier M."/>
            <person name="Klingl A."/>
            <person name="Woyke T."/>
            <person name="Ryan C.M."/>
            <person name="Banfield J.F."/>
        </authorList>
    </citation>
    <scope>NUCLEOTIDE SEQUENCE [LARGE SCALE GENOMIC DNA]</scope>
</reference>
<dbReference type="Gene3D" id="3.90.320.10">
    <property type="match status" value="1"/>
</dbReference>
<dbReference type="EMBL" id="PEZI01000054">
    <property type="protein sequence ID" value="PIS14454.1"/>
    <property type="molecule type" value="Genomic_DNA"/>
</dbReference>
<evidence type="ECO:0000313" key="2">
    <source>
        <dbReference type="Proteomes" id="UP000230775"/>
    </source>
</evidence>